<dbReference type="InterPro" id="IPR052983">
    <property type="entry name" value="MFS_Riboflavin_Transporter"/>
</dbReference>
<feature type="transmembrane region" description="Helical" evidence="6">
    <location>
        <begin position="332"/>
        <end position="357"/>
    </location>
</feature>
<proteinExistence type="predicted"/>
<feature type="transmembrane region" description="Helical" evidence="6">
    <location>
        <begin position="273"/>
        <end position="294"/>
    </location>
</feature>
<dbReference type="CDD" id="cd17353">
    <property type="entry name" value="MFS_OFA_like"/>
    <property type="match status" value="1"/>
</dbReference>
<protein>
    <submittedName>
        <fullName evidence="8">MFS transporter</fullName>
    </submittedName>
</protein>
<dbReference type="Pfam" id="PF07690">
    <property type="entry name" value="MFS_1"/>
    <property type="match status" value="1"/>
</dbReference>
<dbReference type="PROSITE" id="PS50850">
    <property type="entry name" value="MFS"/>
    <property type="match status" value="1"/>
</dbReference>
<evidence type="ECO:0000313" key="9">
    <source>
        <dbReference type="Proteomes" id="UP000431092"/>
    </source>
</evidence>
<dbReference type="AlphaFoldDB" id="A0A6I3IER4"/>
<accession>A0A6I3IER4</accession>
<keyword evidence="4 6" id="KW-1133">Transmembrane helix</keyword>
<feature type="transmembrane region" description="Helical" evidence="6">
    <location>
        <begin position="306"/>
        <end position="326"/>
    </location>
</feature>
<feature type="transmembrane region" description="Helical" evidence="6">
    <location>
        <begin position="20"/>
        <end position="39"/>
    </location>
</feature>
<dbReference type="EMBL" id="WLVL01000037">
    <property type="protein sequence ID" value="MTB72187.1"/>
    <property type="molecule type" value="Genomic_DNA"/>
</dbReference>
<feature type="transmembrane region" description="Helical" evidence="6">
    <location>
        <begin position="147"/>
        <end position="169"/>
    </location>
</feature>
<dbReference type="Proteomes" id="UP000431092">
    <property type="component" value="Unassembled WGS sequence"/>
</dbReference>
<comment type="subcellular location">
    <subcellularLocation>
        <location evidence="1">Cell membrane</location>
        <topology evidence="1">Multi-pass membrane protein</topology>
    </subcellularLocation>
</comment>
<evidence type="ECO:0000256" key="1">
    <source>
        <dbReference type="ARBA" id="ARBA00004651"/>
    </source>
</evidence>
<dbReference type="SUPFAM" id="SSF103473">
    <property type="entry name" value="MFS general substrate transporter"/>
    <property type="match status" value="1"/>
</dbReference>
<dbReference type="InterPro" id="IPR011701">
    <property type="entry name" value="MFS"/>
</dbReference>
<keyword evidence="9" id="KW-1185">Reference proteome</keyword>
<organism evidence="8 9">
    <name type="scientific">Arsenicicoccus cauae</name>
    <dbReference type="NCBI Taxonomy" id="2663847"/>
    <lineage>
        <taxon>Bacteria</taxon>
        <taxon>Bacillati</taxon>
        <taxon>Actinomycetota</taxon>
        <taxon>Actinomycetes</taxon>
        <taxon>Micrococcales</taxon>
        <taxon>Intrasporangiaceae</taxon>
        <taxon>Arsenicicoccus</taxon>
    </lineage>
</organism>
<feature type="transmembrane region" description="Helical" evidence="6">
    <location>
        <begin position="398"/>
        <end position="419"/>
    </location>
</feature>
<dbReference type="InterPro" id="IPR036259">
    <property type="entry name" value="MFS_trans_sf"/>
</dbReference>
<evidence type="ECO:0000313" key="8">
    <source>
        <dbReference type="EMBL" id="MTB72187.1"/>
    </source>
</evidence>
<keyword evidence="2" id="KW-0813">Transport</keyword>
<dbReference type="PANTHER" id="PTHR43385:SF1">
    <property type="entry name" value="RIBOFLAVIN TRANSPORTER RIBJ"/>
    <property type="match status" value="1"/>
</dbReference>
<feature type="domain" description="Major facilitator superfamily (MFS) profile" evidence="7">
    <location>
        <begin position="17"/>
        <end position="424"/>
    </location>
</feature>
<dbReference type="GO" id="GO:0005886">
    <property type="term" value="C:plasma membrane"/>
    <property type="evidence" value="ECO:0007669"/>
    <property type="project" value="UniProtKB-SubCell"/>
</dbReference>
<dbReference type="InterPro" id="IPR020846">
    <property type="entry name" value="MFS_dom"/>
</dbReference>
<sequence length="425" mass="43407">MSSTTREAAPAPTATPNRWLLLLGGVLVQMAIGAVYAWSVFGKALQSDSSLLHLSKTQAAIPFEVAIGMIFVGSFIGGRIQDRKGPRVVALTGVVIYAIGIILSSFARDEGQFWLLVLGYGLLSGFGLGMAYIVPIAMLQKWFPDKAGLITGLAVGGFGFGAVITAPLATRLIAGDPAHPTSPFLWLGIAYLIAGVLGASVFRNPPQGYAVGGAPAASTAKTAASAPAGGHADFTQNEALRTPQWYLLTLILTISVTAGISLISVAAGSATDIAGYSAAGAGALVGIMGLFNGVGRILWASLSDRIGKMTAFVGILGLQGLALIALPHVSSAAMFAVLAAIIYTCYGGGFGTMPSTAGRFFGIKNAGGIYGLMLIGWSIGGVAGPLLATALIGNDKNYTLAFTTLGVIALVGAVIPLITKAPRRH</sequence>
<name>A0A6I3IER4_9MICO</name>
<feature type="transmembrane region" description="Helical" evidence="6">
    <location>
        <begin position="369"/>
        <end position="392"/>
    </location>
</feature>
<dbReference type="RefSeq" id="WP_154593456.1">
    <property type="nucleotide sequence ID" value="NZ_WLVL01000037.1"/>
</dbReference>
<evidence type="ECO:0000256" key="5">
    <source>
        <dbReference type="ARBA" id="ARBA00023136"/>
    </source>
</evidence>
<evidence type="ECO:0000256" key="3">
    <source>
        <dbReference type="ARBA" id="ARBA00022692"/>
    </source>
</evidence>
<evidence type="ECO:0000259" key="7">
    <source>
        <dbReference type="PROSITE" id="PS50850"/>
    </source>
</evidence>
<dbReference type="GO" id="GO:0022857">
    <property type="term" value="F:transmembrane transporter activity"/>
    <property type="evidence" value="ECO:0007669"/>
    <property type="project" value="InterPro"/>
</dbReference>
<evidence type="ECO:0000256" key="4">
    <source>
        <dbReference type="ARBA" id="ARBA00022989"/>
    </source>
</evidence>
<keyword evidence="5 6" id="KW-0472">Membrane</keyword>
<evidence type="ECO:0000256" key="6">
    <source>
        <dbReference type="SAM" id="Phobius"/>
    </source>
</evidence>
<feature type="transmembrane region" description="Helical" evidence="6">
    <location>
        <begin position="184"/>
        <end position="202"/>
    </location>
</feature>
<comment type="caution">
    <text evidence="8">The sequence shown here is derived from an EMBL/GenBank/DDBJ whole genome shotgun (WGS) entry which is preliminary data.</text>
</comment>
<feature type="transmembrane region" description="Helical" evidence="6">
    <location>
        <begin position="245"/>
        <end position="267"/>
    </location>
</feature>
<dbReference type="Gene3D" id="1.20.1250.20">
    <property type="entry name" value="MFS general substrate transporter like domains"/>
    <property type="match status" value="2"/>
</dbReference>
<feature type="transmembrane region" description="Helical" evidence="6">
    <location>
        <begin position="113"/>
        <end position="135"/>
    </location>
</feature>
<reference evidence="8 9" key="1">
    <citation type="submission" date="2019-11" db="EMBL/GenBank/DDBJ databases">
        <title>Whole genome sequencing identifies a novel species of the genus Arsenicicoccus isolated from human blood.</title>
        <authorList>
            <person name="Jeong J.H."/>
            <person name="Kweon O.J."/>
            <person name="Kim H.R."/>
            <person name="Kim T.-H."/>
            <person name="Ha S.-M."/>
            <person name="Lee M.-K."/>
        </authorList>
    </citation>
    <scope>NUCLEOTIDE SEQUENCE [LARGE SCALE GENOMIC DNA]</scope>
    <source>
        <strain evidence="8 9">MKL-02</strain>
    </source>
</reference>
<feature type="transmembrane region" description="Helical" evidence="6">
    <location>
        <begin position="59"/>
        <end position="76"/>
    </location>
</feature>
<dbReference type="PANTHER" id="PTHR43385">
    <property type="entry name" value="RIBOFLAVIN TRANSPORTER RIBJ"/>
    <property type="match status" value="1"/>
</dbReference>
<evidence type="ECO:0000256" key="2">
    <source>
        <dbReference type="ARBA" id="ARBA00022448"/>
    </source>
</evidence>
<keyword evidence="3 6" id="KW-0812">Transmembrane</keyword>
<feature type="transmembrane region" description="Helical" evidence="6">
    <location>
        <begin position="88"/>
        <end position="107"/>
    </location>
</feature>
<gene>
    <name evidence="8" type="ORF">GGG17_09445</name>
</gene>